<feature type="compositionally biased region" description="Gly residues" evidence="2">
    <location>
        <begin position="151"/>
        <end position="166"/>
    </location>
</feature>
<dbReference type="AlphaFoldDB" id="A0A1L0DBJ0"/>
<feature type="domain" description="CS" evidence="3">
    <location>
        <begin position="2"/>
        <end position="99"/>
    </location>
</feature>
<dbReference type="PROSITE" id="PS51203">
    <property type="entry name" value="CS"/>
    <property type="match status" value="1"/>
</dbReference>
<dbReference type="EMBL" id="LT635757">
    <property type="protein sequence ID" value="SGZ49766.1"/>
    <property type="molecule type" value="Genomic_DNA"/>
</dbReference>
<protein>
    <submittedName>
        <fullName evidence="4">CIC11C00000003246</fullName>
    </submittedName>
</protein>
<dbReference type="Proteomes" id="UP000182334">
    <property type="component" value="Chromosome II"/>
</dbReference>
<dbReference type="GO" id="GO:0005829">
    <property type="term" value="C:cytosol"/>
    <property type="evidence" value="ECO:0007669"/>
    <property type="project" value="TreeGrafter"/>
</dbReference>
<feature type="compositionally biased region" description="Acidic residues" evidence="2">
    <location>
        <begin position="185"/>
        <end position="201"/>
    </location>
</feature>
<dbReference type="GO" id="GO:0006457">
    <property type="term" value="P:protein folding"/>
    <property type="evidence" value="ECO:0007669"/>
    <property type="project" value="TreeGrafter"/>
</dbReference>
<evidence type="ECO:0000256" key="1">
    <source>
        <dbReference type="ARBA" id="ARBA00025733"/>
    </source>
</evidence>
<organism evidence="4 5">
    <name type="scientific">Sungouiella intermedia</name>
    <dbReference type="NCBI Taxonomy" id="45354"/>
    <lineage>
        <taxon>Eukaryota</taxon>
        <taxon>Fungi</taxon>
        <taxon>Dikarya</taxon>
        <taxon>Ascomycota</taxon>
        <taxon>Saccharomycotina</taxon>
        <taxon>Pichiomycetes</taxon>
        <taxon>Metschnikowiaceae</taxon>
        <taxon>Sungouiella</taxon>
    </lineage>
</organism>
<dbReference type="InterPro" id="IPR045250">
    <property type="entry name" value="p23-like"/>
</dbReference>
<feature type="region of interest" description="Disordered" evidence="2">
    <location>
        <begin position="116"/>
        <end position="201"/>
    </location>
</feature>
<dbReference type="GO" id="GO:0051131">
    <property type="term" value="P:chaperone-mediated protein complex assembly"/>
    <property type="evidence" value="ECO:0007669"/>
    <property type="project" value="TreeGrafter"/>
</dbReference>
<dbReference type="GO" id="GO:0051879">
    <property type="term" value="F:Hsp90 protein binding"/>
    <property type="evidence" value="ECO:0007669"/>
    <property type="project" value="InterPro"/>
</dbReference>
<feature type="compositionally biased region" description="Polar residues" evidence="2">
    <location>
        <begin position="169"/>
        <end position="179"/>
    </location>
</feature>
<evidence type="ECO:0000259" key="3">
    <source>
        <dbReference type="PROSITE" id="PS51203"/>
    </source>
</evidence>
<dbReference type="GO" id="GO:0051087">
    <property type="term" value="F:protein-folding chaperone binding"/>
    <property type="evidence" value="ECO:0007669"/>
    <property type="project" value="TreeGrafter"/>
</dbReference>
<evidence type="ECO:0000256" key="2">
    <source>
        <dbReference type="SAM" id="MobiDB-lite"/>
    </source>
</evidence>
<keyword evidence="5" id="KW-1185">Reference proteome</keyword>
<sequence length="201" mass="22043">MSTHPVVLWAQRSSESDPTKNILFLTIEVQDPVNTKVDLTNSTLKFSADSSDGNIHYDLNLDFFDEIDPENSRKHEAGNQIRFILRKKKAQADFWPRLLKEKLKLHYIKTDFDKWVDEDEQEEQPDEDEMMNFGGAPGAGGPGDLDFSQLLGGGAGGAGGAGGPGGNFDISQLANQLGQSGAGELDPESDDDDVEDEEQTK</sequence>
<feature type="compositionally biased region" description="Acidic residues" evidence="2">
    <location>
        <begin position="116"/>
        <end position="130"/>
    </location>
</feature>
<accession>A0A1L0DBJ0</accession>
<reference evidence="4 5" key="1">
    <citation type="submission" date="2016-10" db="EMBL/GenBank/DDBJ databases">
        <authorList>
            <person name="de Groot N.N."/>
        </authorList>
    </citation>
    <scope>NUCLEOTIDE SEQUENCE [LARGE SCALE GENOMIC DNA]</scope>
    <source>
        <strain evidence="4 5">CBS 141442</strain>
    </source>
</reference>
<proteinExistence type="inferred from homology"/>
<dbReference type="PANTHER" id="PTHR22932:SF1">
    <property type="entry name" value="CO-CHAPERONE PROTEIN DAF-41"/>
    <property type="match status" value="1"/>
</dbReference>
<evidence type="ECO:0000313" key="5">
    <source>
        <dbReference type="Proteomes" id="UP000182334"/>
    </source>
</evidence>
<evidence type="ECO:0000313" key="4">
    <source>
        <dbReference type="EMBL" id="SGZ49766.1"/>
    </source>
</evidence>
<dbReference type="CDD" id="cd06465">
    <property type="entry name" value="p23_hB-ind1_like"/>
    <property type="match status" value="1"/>
</dbReference>
<dbReference type="InterPro" id="IPR008978">
    <property type="entry name" value="HSP20-like_chaperone"/>
</dbReference>
<dbReference type="Gene3D" id="2.60.40.790">
    <property type="match status" value="1"/>
</dbReference>
<dbReference type="SUPFAM" id="SSF49764">
    <property type="entry name" value="HSP20-like chaperones"/>
    <property type="match status" value="1"/>
</dbReference>
<name>A0A1L0DBJ0_9ASCO</name>
<dbReference type="PANTHER" id="PTHR22932">
    <property type="entry name" value="TELOMERASE-BINDING PROTEIN P23 HSP90 CO-CHAPERONE"/>
    <property type="match status" value="1"/>
</dbReference>
<dbReference type="STRING" id="45354.A0A1L0DBJ0"/>
<dbReference type="GO" id="GO:0005634">
    <property type="term" value="C:nucleus"/>
    <property type="evidence" value="ECO:0007669"/>
    <property type="project" value="TreeGrafter"/>
</dbReference>
<dbReference type="OrthoDB" id="1564555at2759"/>
<gene>
    <name evidence="4" type="ORF">SAMEA4029010_CIC11G00000003246</name>
</gene>
<comment type="similarity">
    <text evidence="1">Belongs to the p23/wos2 family.</text>
</comment>
<dbReference type="FunFam" id="2.60.40.790:FF:000013">
    <property type="entry name" value="Very-long-chain (3R)-3-hydroxyacyl-CoA dehydratase"/>
    <property type="match status" value="1"/>
</dbReference>
<dbReference type="InterPro" id="IPR007052">
    <property type="entry name" value="CS_dom"/>
</dbReference>